<keyword evidence="1" id="KW-1133">Transmembrane helix</keyword>
<evidence type="ECO:0000313" key="4">
    <source>
        <dbReference type="Proteomes" id="UP000017819"/>
    </source>
</evidence>
<dbReference type="EMBL" id="AWXZ01000044">
    <property type="protein sequence ID" value="ESR22460.1"/>
    <property type="molecule type" value="Genomic_DNA"/>
</dbReference>
<dbReference type="AlphaFoldDB" id="V4RGR8"/>
<protein>
    <recommendedName>
        <fullName evidence="2">DUF6867 domain-containing protein</fullName>
    </recommendedName>
</protein>
<dbReference type="InterPro" id="IPR049201">
    <property type="entry name" value="DUF6867"/>
</dbReference>
<name>V4RGR8_9HYPH</name>
<dbReference type="RefSeq" id="WP_023434292.1">
    <property type="nucleotide sequence ID" value="NZ_AWXZ01000044.1"/>
</dbReference>
<keyword evidence="4" id="KW-1185">Reference proteome</keyword>
<feature type="transmembrane region" description="Helical" evidence="1">
    <location>
        <begin position="69"/>
        <end position="87"/>
    </location>
</feature>
<dbReference type="STRING" id="631454.N177_4190"/>
<keyword evidence="1" id="KW-0812">Transmembrane</keyword>
<organism evidence="3 4">
    <name type="scientific">Lutibaculum baratangense AMV1</name>
    <dbReference type="NCBI Taxonomy" id="631454"/>
    <lineage>
        <taxon>Bacteria</taxon>
        <taxon>Pseudomonadati</taxon>
        <taxon>Pseudomonadota</taxon>
        <taxon>Alphaproteobacteria</taxon>
        <taxon>Hyphomicrobiales</taxon>
        <taxon>Tepidamorphaceae</taxon>
        <taxon>Lutibaculum</taxon>
    </lineage>
</organism>
<feature type="transmembrane region" description="Helical" evidence="1">
    <location>
        <begin position="40"/>
        <end position="57"/>
    </location>
</feature>
<dbReference type="PATRIC" id="fig|631454.5.peg.4134"/>
<proteinExistence type="predicted"/>
<dbReference type="eggNOG" id="ENOG5032SWS">
    <property type="taxonomic scope" value="Bacteria"/>
</dbReference>
<dbReference type="OrthoDB" id="9806174at2"/>
<evidence type="ECO:0000259" key="2">
    <source>
        <dbReference type="Pfam" id="PF21741"/>
    </source>
</evidence>
<feature type="domain" description="DUF6867" evidence="2">
    <location>
        <begin position="10"/>
        <end position="114"/>
    </location>
</feature>
<comment type="caution">
    <text evidence="3">The sequence shown here is derived from an EMBL/GenBank/DDBJ whole genome shotgun (WGS) entry which is preliminary data.</text>
</comment>
<dbReference type="Pfam" id="PF21741">
    <property type="entry name" value="DUF6867"/>
    <property type="match status" value="1"/>
</dbReference>
<evidence type="ECO:0000256" key="1">
    <source>
        <dbReference type="SAM" id="Phobius"/>
    </source>
</evidence>
<evidence type="ECO:0000313" key="3">
    <source>
        <dbReference type="EMBL" id="ESR22460.1"/>
    </source>
</evidence>
<accession>V4RGR8</accession>
<sequence>MTGILYEEQSFGTFLLVTILLGGGAAWLSGRAIAMTWRPYLQLVAYVFLLAAFVRFLHFALFEGTLLSLHYYLVDLVVLQIAGWLGFRLKRVKQMVTQYRWIYERAGPFGWRAKG</sequence>
<feature type="transmembrane region" description="Helical" evidence="1">
    <location>
        <begin position="12"/>
        <end position="28"/>
    </location>
</feature>
<dbReference type="Proteomes" id="UP000017819">
    <property type="component" value="Unassembled WGS sequence"/>
</dbReference>
<gene>
    <name evidence="3" type="ORF">N177_4190</name>
</gene>
<keyword evidence="1" id="KW-0472">Membrane</keyword>
<reference evidence="3 4" key="1">
    <citation type="journal article" date="2014" name="Genome Announc.">
        <title>Draft Genome Sequence of Lutibaculum baratangense Strain AMV1T, Isolated from a Mud Volcano in Andamans, India.</title>
        <authorList>
            <person name="Singh A."/>
            <person name="Sreenivas A."/>
            <person name="Sathyanarayana Reddy G."/>
            <person name="Pinnaka A.K."/>
            <person name="Shivaji S."/>
        </authorList>
    </citation>
    <scope>NUCLEOTIDE SEQUENCE [LARGE SCALE GENOMIC DNA]</scope>
    <source>
        <strain evidence="3 4">AMV1</strain>
    </source>
</reference>